<dbReference type="RefSeq" id="WP_186816578.1">
    <property type="nucleotide sequence ID" value="NZ_BAAARM010000004.1"/>
</dbReference>
<feature type="transmembrane region" description="Helical" evidence="1">
    <location>
        <begin position="134"/>
        <end position="155"/>
    </location>
</feature>
<feature type="transmembrane region" description="Helical" evidence="1">
    <location>
        <begin position="7"/>
        <end position="28"/>
    </location>
</feature>
<sequence>MTLTSRRLTAVAGLCAAAAGVIFIGVQVDHPPADVAHLVSTEMLVRETAKALMAALALVGLTGLLLRHRDRLGVVGLTGFVVLTVGYLALFAVQCIVAYVLPTVARSDPGYVQDVLDVAVGGSPSGDIGAMQELLLVSGVGYALGGLLFGVALFRAGVAARWASLLLAYGTTSALALSVLPESFNRPFAVPTGVALVGLGLGLWRDQRAAAVAGDAVPAVVRDVVAGAVPTGASAAARVDAPLAGR</sequence>
<keyword evidence="3" id="KW-1185">Reference proteome</keyword>
<feature type="transmembrane region" description="Helical" evidence="1">
    <location>
        <begin position="48"/>
        <end position="66"/>
    </location>
</feature>
<name>A0A512DE84_9CELL</name>
<keyword evidence="1" id="KW-0472">Membrane</keyword>
<dbReference type="AlphaFoldDB" id="A0A512DE84"/>
<reference evidence="2 3" key="1">
    <citation type="submission" date="2019-07" db="EMBL/GenBank/DDBJ databases">
        <title>Whole genome shotgun sequence of Cellulomonas aerilata NBRC 106308.</title>
        <authorList>
            <person name="Hosoyama A."/>
            <person name="Uohara A."/>
            <person name="Ohji S."/>
            <person name="Ichikawa N."/>
        </authorList>
    </citation>
    <scope>NUCLEOTIDE SEQUENCE [LARGE SCALE GENOMIC DNA]</scope>
    <source>
        <strain evidence="2 3">NBRC 106308</strain>
    </source>
</reference>
<dbReference type="EMBL" id="BJYY01000015">
    <property type="protein sequence ID" value="GEO34768.1"/>
    <property type="molecule type" value="Genomic_DNA"/>
</dbReference>
<keyword evidence="1" id="KW-1133">Transmembrane helix</keyword>
<evidence type="ECO:0000313" key="3">
    <source>
        <dbReference type="Proteomes" id="UP000321181"/>
    </source>
</evidence>
<accession>A0A512DE84</accession>
<evidence type="ECO:0008006" key="4">
    <source>
        <dbReference type="Google" id="ProtNLM"/>
    </source>
</evidence>
<protein>
    <recommendedName>
        <fullName evidence="4">DUF4386 domain-containing protein</fullName>
    </recommendedName>
</protein>
<evidence type="ECO:0000256" key="1">
    <source>
        <dbReference type="SAM" id="Phobius"/>
    </source>
</evidence>
<keyword evidence="1" id="KW-0812">Transmembrane</keyword>
<comment type="caution">
    <text evidence="2">The sequence shown here is derived from an EMBL/GenBank/DDBJ whole genome shotgun (WGS) entry which is preliminary data.</text>
</comment>
<feature type="transmembrane region" description="Helical" evidence="1">
    <location>
        <begin position="162"/>
        <end position="180"/>
    </location>
</feature>
<dbReference type="Proteomes" id="UP000321181">
    <property type="component" value="Unassembled WGS sequence"/>
</dbReference>
<evidence type="ECO:0000313" key="2">
    <source>
        <dbReference type="EMBL" id="GEO34768.1"/>
    </source>
</evidence>
<gene>
    <name evidence="2" type="ORF">CAE01nite_24930</name>
</gene>
<proteinExistence type="predicted"/>
<feature type="transmembrane region" description="Helical" evidence="1">
    <location>
        <begin position="73"/>
        <end position="101"/>
    </location>
</feature>
<feature type="transmembrane region" description="Helical" evidence="1">
    <location>
        <begin position="186"/>
        <end position="204"/>
    </location>
</feature>
<organism evidence="2 3">
    <name type="scientific">Cellulomonas aerilata</name>
    <dbReference type="NCBI Taxonomy" id="515326"/>
    <lineage>
        <taxon>Bacteria</taxon>
        <taxon>Bacillati</taxon>
        <taxon>Actinomycetota</taxon>
        <taxon>Actinomycetes</taxon>
        <taxon>Micrococcales</taxon>
        <taxon>Cellulomonadaceae</taxon>
        <taxon>Cellulomonas</taxon>
    </lineage>
</organism>